<keyword evidence="6 7" id="KW-0739">Sodium transport</keyword>
<feature type="transmembrane region" description="Helical" evidence="7">
    <location>
        <begin position="294"/>
        <end position="318"/>
    </location>
</feature>
<dbReference type="GO" id="GO:0006885">
    <property type="term" value="P:regulation of pH"/>
    <property type="evidence" value="ECO:0007669"/>
    <property type="project" value="UniProtKB-UniRule"/>
</dbReference>
<feature type="transmembrane region" description="Helical" evidence="7">
    <location>
        <begin position="126"/>
        <end position="144"/>
    </location>
</feature>
<dbReference type="PANTHER" id="PTHR30341:SF0">
    <property type="entry name" value="NA(+)_H(+) ANTIPORTER NHAA"/>
    <property type="match status" value="1"/>
</dbReference>
<dbReference type="PANTHER" id="PTHR30341">
    <property type="entry name" value="SODIUM ION/PROTON ANTIPORTER NHAA-RELATED"/>
    <property type="match status" value="1"/>
</dbReference>
<dbReference type="GO" id="GO:0005886">
    <property type="term" value="C:plasma membrane"/>
    <property type="evidence" value="ECO:0007669"/>
    <property type="project" value="UniProtKB-SubCell"/>
</dbReference>
<dbReference type="GO" id="GO:0015385">
    <property type="term" value="F:sodium:proton antiporter activity"/>
    <property type="evidence" value="ECO:0007669"/>
    <property type="project" value="UniProtKB-UniRule"/>
</dbReference>
<dbReference type="HAMAP" id="MF_01844">
    <property type="entry name" value="NhaA"/>
    <property type="match status" value="1"/>
</dbReference>
<comment type="catalytic activity">
    <reaction evidence="7">
        <text>Na(+)(in) + 2 H(+)(out) = Na(+)(out) + 2 H(+)(in)</text>
        <dbReference type="Rhea" id="RHEA:29251"/>
        <dbReference type="ChEBI" id="CHEBI:15378"/>
        <dbReference type="ChEBI" id="CHEBI:29101"/>
    </reaction>
</comment>
<dbReference type="Pfam" id="PF06965">
    <property type="entry name" value="Na_H_antiport_1"/>
    <property type="match status" value="1"/>
</dbReference>
<evidence type="ECO:0000256" key="1">
    <source>
        <dbReference type="ARBA" id="ARBA00004429"/>
    </source>
</evidence>
<dbReference type="InterPro" id="IPR023171">
    <property type="entry name" value="Na/H_antiporter_dom_sf"/>
</dbReference>
<reference evidence="8" key="1">
    <citation type="submission" date="2024-05" db="EMBL/GenBank/DDBJ databases">
        <title>Genome sequencing of novel strain.</title>
        <authorList>
            <person name="Ganbat D."/>
            <person name="Ganbat S."/>
            <person name="Lee S.-J."/>
        </authorList>
    </citation>
    <scope>NUCLEOTIDE SEQUENCE</scope>
    <source>
        <strain evidence="8">SMD15-11</strain>
    </source>
</reference>
<accession>A0AB39UX59</accession>
<feature type="transmembrane region" description="Helical" evidence="7">
    <location>
        <begin position="151"/>
        <end position="175"/>
    </location>
</feature>
<dbReference type="InterPro" id="IPR004670">
    <property type="entry name" value="NhaA"/>
</dbReference>
<dbReference type="NCBIfam" id="NF007112">
    <property type="entry name" value="PRK09561.1"/>
    <property type="match status" value="1"/>
</dbReference>
<sequence>MLKTLRQRVGDEAATGVLLMLAALFALLAANTPLSTWYNLLLDMPVAVRVGPLEIDKPLLLWINDGLMAVFFFLVGLELKKEVLDGQLSRPASAVLPILAAVGGVAVPALVYLSLNMDNALYQRGWAIPTATDIAFSIGLLALFGSRVPPALRIFLLTLAVFDDLIAIIVIALFYTDNLSMIALAISGACCLWLWRLNRANTAEIAPYLLVGVVMWVALLKSGVHATLAGVVLAFFIPAKATNYEGKTVEPLNSLMHDLENAVRFGILPVFALANAGVYVLAMDIQSVMHPVTLGITLGLIVGKPVGIAAGSLLSLLITRSRLPEGLSWSTLSAVALLAGIGFTMSLFIAGLAFETAATQKHFDARLGILLGSLVSGILGLMLLNRFLPRRASDPETPARTGDPDQ</sequence>
<dbReference type="Gene3D" id="1.20.1530.10">
    <property type="entry name" value="Na+/H+ antiporter like domain"/>
    <property type="match status" value="1"/>
</dbReference>
<proteinExistence type="inferred from homology"/>
<evidence type="ECO:0000256" key="5">
    <source>
        <dbReference type="ARBA" id="ARBA00023136"/>
    </source>
</evidence>
<keyword evidence="3 7" id="KW-0812">Transmembrane</keyword>
<keyword evidence="7" id="KW-0406">Ion transport</keyword>
<dbReference type="EMBL" id="CP154858">
    <property type="protein sequence ID" value="XDT72361.1"/>
    <property type="molecule type" value="Genomic_DNA"/>
</dbReference>
<keyword evidence="7" id="KW-0050">Antiport</keyword>
<keyword evidence="2 7" id="KW-1003">Cell membrane</keyword>
<comment type="subcellular location">
    <subcellularLocation>
        <location evidence="1">Cell inner membrane</location>
        <topology evidence="1">Multi-pass membrane protein</topology>
    </subcellularLocation>
    <subcellularLocation>
        <location evidence="7">Cell membrane</location>
        <topology evidence="7">Multi-pass membrane protein</topology>
    </subcellularLocation>
</comment>
<gene>
    <name evidence="7 8" type="primary">nhaA</name>
    <name evidence="8" type="ORF">AAIA72_16430</name>
</gene>
<keyword evidence="7" id="KW-0813">Transport</keyword>
<feature type="transmembrane region" description="Helical" evidence="7">
    <location>
        <begin position="262"/>
        <end position="282"/>
    </location>
</feature>
<dbReference type="AlphaFoldDB" id="A0AB39UX59"/>
<feature type="transmembrane region" description="Helical" evidence="7">
    <location>
        <begin position="181"/>
        <end position="197"/>
    </location>
</feature>
<comment type="similarity">
    <text evidence="7">Belongs to the NhaA Na(+)/H(+) (TC 2.A.33) antiporter family.</text>
</comment>
<feature type="transmembrane region" description="Helical" evidence="7">
    <location>
        <begin position="366"/>
        <end position="388"/>
    </location>
</feature>
<evidence type="ECO:0000256" key="7">
    <source>
        <dbReference type="HAMAP-Rule" id="MF_01844"/>
    </source>
</evidence>
<protein>
    <recommendedName>
        <fullName evidence="7">Na(+)/H(+) antiporter NhaA</fullName>
    </recommendedName>
    <alternativeName>
        <fullName evidence="7">Sodium/proton antiporter NhaA</fullName>
    </alternativeName>
</protein>
<organism evidence="8">
    <name type="scientific">Thermohahella caldifontis</name>
    <dbReference type="NCBI Taxonomy" id="3142973"/>
    <lineage>
        <taxon>Bacteria</taxon>
        <taxon>Pseudomonadati</taxon>
        <taxon>Pseudomonadota</taxon>
        <taxon>Gammaproteobacteria</taxon>
        <taxon>Oceanospirillales</taxon>
        <taxon>Hahellaceae</taxon>
        <taxon>Thermohahella</taxon>
    </lineage>
</organism>
<feature type="transmembrane region" description="Helical" evidence="7">
    <location>
        <begin position="59"/>
        <end position="79"/>
    </location>
</feature>
<feature type="transmembrane region" description="Helical" evidence="7">
    <location>
        <begin position="330"/>
        <end position="354"/>
    </location>
</feature>
<evidence type="ECO:0000256" key="3">
    <source>
        <dbReference type="ARBA" id="ARBA00022692"/>
    </source>
</evidence>
<comment type="function">
    <text evidence="7">Na(+)/H(+) antiporter that extrudes sodium in exchange for external protons.</text>
</comment>
<dbReference type="NCBIfam" id="NF007111">
    <property type="entry name" value="PRK09560.1"/>
    <property type="match status" value="1"/>
</dbReference>
<dbReference type="NCBIfam" id="TIGR00773">
    <property type="entry name" value="NhaA"/>
    <property type="match status" value="1"/>
</dbReference>
<dbReference type="RefSeq" id="WP_369601371.1">
    <property type="nucleotide sequence ID" value="NZ_CP154858.1"/>
</dbReference>
<evidence type="ECO:0000313" key="8">
    <source>
        <dbReference type="EMBL" id="XDT72361.1"/>
    </source>
</evidence>
<feature type="transmembrane region" description="Helical" evidence="7">
    <location>
        <begin position="91"/>
        <end position="114"/>
    </location>
</feature>
<keyword evidence="5 7" id="KW-0472">Membrane</keyword>
<evidence type="ECO:0000256" key="4">
    <source>
        <dbReference type="ARBA" id="ARBA00022989"/>
    </source>
</evidence>
<feature type="transmembrane region" description="Helical" evidence="7">
    <location>
        <begin position="209"/>
        <end position="237"/>
    </location>
</feature>
<name>A0AB39UX59_9GAMM</name>
<keyword evidence="4 7" id="KW-1133">Transmembrane helix</keyword>
<dbReference type="KEGG" id="tcd:AAIA72_16430"/>
<evidence type="ECO:0000256" key="6">
    <source>
        <dbReference type="ARBA" id="ARBA00023201"/>
    </source>
</evidence>
<evidence type="ECO:0000256" key="2">
    <source>
        <dbReference type="ARBA" id="ARBA00022475"/>
    </source>
</evidence>
<keyword evidence="7" id="KW-0915">Sodium</keyword>